<name>A0A1I8G8V2_9PLAT</name>
<accession>A0A1I8G8V2</accession>
<evidence type="ECO:0000313" key="2">
    <source>
        <dbReference type="WBParaSite" id="maker-uti_cns_0001205-snap-gene-0.1-mRNA-1"/>
    </source>
</evidence>
<organism evidence="1 2">
    <name type="scientific">Macrostomum lignano</name>
    <dbReference type="NCBI Taxonomy" id="282301"/>
    <lineage>
        <taxon>Eukaryota</taxon>
        <taxon>Metazoa</taxon>
        <taxon>Spiralia</taxon>
        <taxon>Lophotrochozoa</taxon>
        <taxon>Platyhelminthes</taxon>
        <taxon>Rhabditophora</taxon>
        <taxon>Macrostomorpha</taxon>
        <taxon>Macrostomida</taxon>
        <taxon>Macrostomidae</taxon>
        <taxon>Macrostomum</taxon>
    </lineage>
</organism>
<reference evidence="2" key="1">
    <citation type="submission" date="2016-11" db="UniProtKB">
        <authorList>
            <consortium name="WormBaseParasite"/>
        </authorList>
    </citation>
    <scope>IDENTIFICATION</scope>
</reference>
<sequence>MSSTSAPMDSSRCSASVPCCSFRASTLSSVSSARSADWLS</sequence>
<evidence type="ECO:0000313" key="1">
    <source>
        <dbReference type="Proteomes" id="UP000095280"/>
    </source>
</evidence>
<proteinExistence type="predicted"/>
<protein>
    <submittedName>
        <fullName evidence="2">Secreted protein</fullName>
    </submittedName>
</protein>
<dbReference type="WBParaSite" id="maker-uti_cns_0001205-snap-gene-0.1-mRNA-1">
    <property type="protein sequence ID" value="maker-uti_cns_0001205-snap-gene-0.1-mRNA-1"/>
    <property type="gene ID" value="maker-uti_cns_0001205-snap-gene-0.1"/>
</dbReference>
<dbReference type="Proteomes" id="UP000095280">
    <property type="component" value="Unplaced"/>
</dbReference>
<dbReference type="AlphaFoldDB" id="A0A1I8G8V2"/>
<keyword evidence="1" id="KW-1185">Reference proteome</keyword>